<evidence type="ECO:0000313" key="5">
    <source>
        <dbReference type="EMBL" id="KZB61733.1"/>
    </source>
</evidence>
<evidence type="ECO:0000256" key="3">
    <source>
        <dbReference type="PIRSR" id="PIRSR003059-2"/>
    </source>
</evidence>
<accession>A0A154L320</accession>
<dbReference type="SUPFAM" id="SSF51011">
    <property type="entry name" value="Glycosyl hydrolase domain"/>
    <property type="match status" value="1"/>
</dbReference>
<dbReference type="PANTHER" id="PTHR10357:SF214">
    <property type="entry name" value="GLUCOSYLGLYCERATE PHOSPHORYLASE"/>
    <property type="match status" value="1"/>
</dbReference>
<dbReference type="PANTHER" id="PTHR10357">
    <property type="entry name" value="ALPHA-AMYLASE FAMILY MEMBER"/>
    <property type="match status" value="1"/>
</dbReference>
<feature type="binding site" evidence="3">
    <location>
        <begin position="242"/>
        <end position="244"/>
    </location>
    <ligand>
        <name>substrate</name>
    </ligand>
</feature>
<keyword evidence="1" id="KW-0328">Glycosyltransferase</keyword>
<protein>
    <submittedName>
        <fullName evidence="5">Sugar phosphorylase</fullName>
    </submittedName>
</protein>
<dbReference type="InterPro" id="IPR016377">
    <property type="entry name" value="Sucrose_GGa_phosphorylase-rel"/>
</dbReference>
<feature type="binding site" evidence="3">
    <location>
        <position position="149"/>
    </location>
    <ligand>
        <name>substrate</name>
    </ligand>
</feature>
<dbReference type="PIRSF" id="PIRSF003059">
    <property type="entry name" value="Sucrose_phosphorylase"/>
    <property type="match status" value="1"/>
</dbReference>
<dbReference type="InterPro" id="IPR013780">
    <property type="entry name" value="Glyco_hydro_b"/>
</dbReference>
<dbReference type="CDD" id="cd11356">
    <property type="entry name" value="AmyAc_Sucrose_phosphorylase-like_1"/>
    <property type="match status" value="1"/>
</dbReference>
<proteinExistence type="predicted"/>
<dbReference type="InterPro" id="IPR033746">
    <property type="entry name" value="GGa_phosphorylase"/>
</dbReference>
<organism evidence="5 6">
    <name type="scientific">Thalassospira lucentensis</name>
    <dbReference type="NCBI Taxonomy" id="168935"/>
    <lineage>
        <taxon>Bacteria</taxon>
        <taxon>Pseudomonadati</taxon>
        <taxon>Pseudomonadota</taxon>
        <taxon>Alphaproteobacteria</taxon>
        <taxon>Rhodospirillales</taxon>
        <taxon>Thalassospiraceae</taxon>
        <taxon>Thalassospira</taxon>
    </lineage>
</organism>
<dbReference type="InterPro" id="IPR006047">
    <property type="entry name" value="GH13_cat_dom"/>
</dbReference>
<comment type="caution">
    <text evidence="5">The sequence shown here is derived from an EMBL/GenBank/DDBJ whole genome shotgun (WGS) entry which is preliminary data.</text>
</comment>
<name>A0A154L320_9PROT</name>
<gene>
    <name evidence="5" type="ORF">AUP42_05655</name>
</gene>
<evidence type="ECO:0000313" key="6">
    <source>
        <dbReference type="Proteomes" id="UP000076335"/>
    </source>
</evidence>
<feature type="binding site" evidence="3">
    <location>
        <position position="458"/>
    </location>
    <ligand>
        <name>substrate</name>
    </ligand>
</feature>
<feature type="binding site" evidence="3">
    <location>
        <position position="111"/>
    </location>
    <ligand>
        <name>substrate</name>
    </ligand>
</feature>
<dbReference type="RefSeq" id="WP_062953042.1">
    <property type="nucleotide sequence ID" value="NZ_LPVY01000022.1"/>
</dbReference>
<dbReference type="Gene3D" id="3.20.20.80">
    <property type="entry name" value="Glycosidases"/>
    <property type="match status" value="1"/>
</dbReference>
<sequence length="604" mass="67877">MDRVIGTSGRIAFASAMRNLLADVYPEHDHADLVRRVFEVLDLPLEGDGAEPCEEYLRKWDQRDAFLITYGDSISRGGHHGLQSLGDFYRTWLKDWLTGIHILPFHPFTSDDGFSVSDFSSLRPELGTWDDVKALSKDATVMADLVANHISASHIWFQQFLAGDKPGVDYIKTASPDDDLSDVVRPRSHPLLSKVTTSDGEKHVWCTFSYDQVDLDYGNPDVFFEILKIVLEYLKHGVRVVRLDAIGFIWKVAGTSSINLDQTHKIIKALRLATTAVHPDVLFITETNLPLLENLSYFGNQDEAHLIYNFSLPPVIIHALLSGRSDCIRKCIMSMPPAPAGCTFFNFTASHDGIGLRPAENLIPDAEIDAMTDHARKMGGQVSYRSLKGGGQKAYELNVTLFSMLAENFAGDRTYGLERFVMSQAIAMSLEGVPAIYVQSIFATENDQAGYEETGIPRRLNRKIWQLEEAEERLSEEGIAKRAFGQLRALMSIRMGQPAFHPNATQYTLNLGSELLGVWRQSHLNDQSIFCVFNLTDQVQDLDLSKINLIMTEGWTDLLSQQVIEDFNGILALAPYQIVWISNIDGRNRIDSRLLQRYRDAMPV</sequence>
<dbReference type="Gene3D" id="3.90.400.10">
    <property type="entry name" value="Oligo-1,6-glucosidase, Domain 2"/>
    <property type="match status" value="1"/>
</dbReference>
<feature type="domain" description="Glycosyl hydrolase family 13 catalytic" evidence="4">
    <location>
        <begin position="68"/>
        <end position="494"/>
    </location>
</feature>
<dbReference type="Proteomes" id="UP000076335">
    <property type="component" value="Unassembled WGS sequence"/>
</dbReference>
<dbReference type="Pfam" id="PF00128">
    <property type="entry name" value="Alpha-amylase"/>
    <property type="match status" value="1"/>
</dbReference>
<dbReference type="SMART" id="SM00642">
    <property type="entry name" value="Aamy"/>
    <property type="match status" value="1"/>
</dbReference>
<dbReference type="AlphaFoldDB" id="A0A154L320"/>
<dbReference type="EMBL" id="LPVY01000022">
    <property type="protein sequence ID" value="KZB61733.1"/>
    <property type="molecule type" value="Genomic_DNA"/>
</dbReference>
<evidence type="ECO:0000256" key="2">
    <source>
        <dbReference type="ARBA" id="ARBA00022679"/>
    </source>
</evidence>
<dbReference type="GO" id="GO:0016757">
    <property type="term" value="F:glycosyltransferase activity"/>
    <property type="evidence" value="ECO:0007669"/>
    <property type="project" value="UniProtKB-KW"/>
</dbReference>
<evidence type="ECO:0000259" key="4">
    <source>
        <dbReference type="SMART" id="SM00642"/>
    </source>
</evidence>
<keyword evidence="2" id="KW-0808">Transferase</keyword>
<evidence type="ECO:0000256" key="1">
    <source>
        <dbReference type="ARBA" id="ARBA00022676"/>
    </source>
</evidence>
<dbReference type="Gene3D" id="2.60.40.1180">
    <property type="entry name" value="Golgi alpha-mannosidase II"/>
    <property type="match status" value="1"/>
</dbReference>
<dbReference type="SUPFAM" id="SSF51445">
    <property type="entry name" value="(Trans)glycosidases"/>
    <property type="match status" value="1"/>
</dbReference>
<dbReference type="GO" id="GO:0005975">
    <property type="term" value="P:carbohydrate metabolic process"/>
    <property type="evidence" value="ECO:0007669"/>
    <property type="project" value="InterPro"/>
</dbReference>
<dbReference type="OrthoDB" id="9805159at2"/>
<dbReference type="InterPro" id="IPR045857">
    <property type="entry name" value="O16G_dom_2"/>
</dbReference>
<dbReference type="InterPro" id="IPR017853">
    <property type="entry name" value="GH"/>
</dbReference>
<feature type="binding site" evidence="3">
    <location>
        <begin position="351"/>
        <end position="352"/>
    </location>
    <ligand>
        <name>substrate</name>
    </ligand>
</feature>
<reference evidence="5 6" key="1">
    <citation type="submission" date="2015-12" db="EMBL/GenBank/DDBJ databases">
        <title>Genome sequence of Thalassospira lucentensis MCCC 1A02072.</title>
        <authorList>
            <person name="Lu L."/>
            <person name="Lai Q."/>
            <person name="Shao Z."/>
            <person name="Qian P."/>
        </authorList>
    </citation>
    <scope>NUCLEOTIDE SEQUENCE [LARGE SCALE GENOMIC DNA]</scope>
    <source>
        <strain evidence="5 6">MCCC 1A02072</strain>
    </source>
</reference>